<dbReference type="Proteomes" id="UP001165393">
    <property type="component" value="Unassembled WGS sequence"/>
</dbReference>
<keyword evidence="3" id="KW-0813">Transport</keyword>
<evidence type="ECO:0000256" key="4">
    <source>
        <dbReference type="ARBA" id="ARBA00022475"/>
    </source>
</evidence>
<evidence type="ECO:0000256" key="6">
    <source>
        <dbReference type="ARBA" id="ARBA00022989"/>
    </source>
</evidence>
<keyword evidence="6 8" id="KW-1133">Transmembrane helix</keyword>
<dbReference type="GO" id="GO:0005886">
    <property type="term" value="C:plasma membrane"/>
    <property type="evidence" value="ECO:0007669"/>
    <property type="project" value="UniProtKB-SubCell"/>
</dbReference>
<evidence type="ECO:0000256" key="5">
    <source>
        <dbReference type="ARBA" id="ARBA00022692"/>
    </source>
</evidence>
<evidence type="ECO:0000256" key="1">
    <source>
        <dbReference type="ARBA" id="ARBA00004651"/>
    </source>
</evidence>
<keyword evidence="4 8" id="KW-1003">Cell membrane</keyword>
<keyword evidence="5 8" id="KW-0812">Transmembrane</keyword>
<keyword evidence="7 8" id="KW-0472">Membrane</keyword>
<dbReference type="AlphaFoldDB" id="A0AA41W6K9"/>
<dbReference type="PANTHER" id="PTHR30269:SF25">
    <property type="entry name" value="MEMBRANE TRANSPORTER PROTEIN-RELATED"/>
    <property type="match status" value="1"/>
</dbReference>
<proteinExistence type="inferred from homology"/>
<comment type="subcellular location">
    <subcellularLocation>
        <location evidence="1 8">Cell membrane</location>
        <topology evidence="1 8">Multi-pass membrane protein</topology>
    </subcellularLocation>
</comment>
<dbReference type="PANTHER" id="PTHR30269">
    <property type="entry name" value="TRANSMEMBRANE PROTEIN YFCA"/>
    <property type="match status" value="1"/>
</dbReference>
<evidence type="ECO:0000256" key="7">
    <source>
        <dbReference type="ARBA" id="ARBA00023136"/>
    </source>
</evidence>
<evidence type="ECO:0000313" key="10">
    <source>
        <dbReference type="Proteomes" id="UP001165393"/>
    </source>
</evidence>
<dbReference type="RefSeq" id="WP_251261235.1">
    <property type="nucleotide sequence ID" value="NZ_JAMQGP010000003.1"/>
</dbReference>
<dbReference type="InterPro" id="IPR002781">
    <property type="entry name" value="TM_pro_TauE-like"/>
</dbReference>
<evidence type="ECO:0000256" key="3">
    <source>
        <dbReference type="ARBA" id="ARBA00022448"/>
    </source>
</evidence>
<organism evidence="9 10">
    <name type="scientific">Echinimonas agarilytica</name>
    <dbReference type="NCBI Taxonomy" id="1215918"/>
    <lineage>
        <taxon>Bacteria</taxon>
        <taxon>Pseudomonadati</taxon>
        <taxon>Pseudomonadota</taxon>
        <taxon>Gammaproteobacteria</taxon>
        <taxon>Alteromonadales</taxon>
        <taxon>Echinimonadaceae</taxon>
        <taxon>Echinimonas</taxon>
    </lineage>
</organism>
<dbReference type="InterPro" id="IPR052017">
    <property type="entry name" value="TSUP"/>
</dbReference>
<dbReference type="EMBL" id="JAMQGP010000003">
    <property type="protein sequence ID" value="MCM2679820.1"/>
    <property type="molecule type" value="Genomic_DNA"/>
</dbReference>
<reference evidence="9 10" key="1">
    <citation type="journal article" date="2013" name="Antonie Van Leeuwenhoek">
        <title>Echinimonas agarilytica gen. nov., sp. nov., a new gammaproteobacterium isolated from the sea urchin Strongylocentrotus intermedius.</title>
        <authorList>
            <person name="Nedashkovskaya O.I."/>
            <person name="Stenkova A.M."/>
            <person name="Zhukova N.V."/>
            <person name="Van Trappen S."/>
            <person name="Lee J.S."/>
            <person name="Kim S.B."/>
        </authorList>
    </citation>
    <scope>NUCLEOTIDE SEQUENCE [LARGE SCALE GENOMIC DNA]</scope>
    <source>
        <strain evidence="9 10">KMM 6351</strain>
    </source>
</reference>
<accession>A0AA41W6K9</accession>
<evidence type="ECO:0000313" key="9">
    <source>
        <dbReference type="EMBL" id="MCM2679820.1"/>
    </source>
</evidence>
<keyword evidence="10" id="KW-1185">Reference proteome</keyword>
<evidence type="ECO:0000256" key="2">
    <source>
        <dbReference type="ARBA" id="ARBA00009142"/>
    </source>
</evidence>
<dbReference type="Pfam" id="PF01925">
    <property type="entry name" value="TauE"/>
    <property type="match status" value="1"/>
</dbReference>
<feature type="transmembrane region" description="Helical" evidence="8">
    <location>
        <begin position="76"/>
        <end position="100"/>
    </location>
</feature>
<name>A0AA41W6K9_9GAMM</name>
<gene>
    <name evidence="9" type="ORF">NAF29_09100</name>
</gene>
<comment type="similarity">
    <text evidence="2 8">Belongs to the 4-toluene sulfonate uptake permease (TSUP) (TC 2.A.102) family.</text>
</comment>
<protein>
    <recommendedName>
        <fullName evidence="8">Probable membrane transporter protein</fullName>
    </recommendedName>
</protein>
<evidence type="ECO:0000256" key="8">
    <source>
        <dbReference type="RuleBase" id="RU363041"/>
    </source>
</evidence>
<feature type="transmembrane region" description="Helical" evidence="8">
    <location>
        <begin position="175"/>
        <end position="199"/>
    </location>
</feature>
<comment type="caution">
    <text evidence="9">The sequence shown here is derived from an EMBL/GenBank/DDBJ whole genome shotgun (WGS) entry which is preliminary data.</text>
</comment>
<sequence length="255" mass="27374">MDLITADIWILLGLAAFLAGFIDAIAGGGGLLTIPALLTVGMPPHLTLGTNKLAATFGSFTASMTFYRQKLFQPQYWLTSICCTAIGAMIGTFAVSIVNADVLEKTLPAIVLATAIYSYLAPMDTTHDNTSGRSSRNRWIKATQGITLGFYDGLAGPGTGAFWTLSTLKLHRLNLLFASGVARSMNFISNGVSLVVFIYLGYVNWLIGLTMGVCIMAGAFIGARSAIKFGSRFIRPVFIFMVSAMAAKLCWEAWL</sequence>